<dbReference type="EMBL" id="JAUIZM010000001">
    <property type="protein sequence ID" value="KAK1401720.1"/>
    <property type="molecule type" value="Genomic_DNA"/>
</dbReference>
<dbReference type="GO" id="GO:0006303">
    <property type="term" value="P:double-strand break repair via nonhomologous end joining"/>
    <property type="evidence" value="ECO:0007669"/>
    <property type="project" value="TreeGrafter"/>
</dbReference>
<dbReference type="GO" id="GO:0007095">
    <property type="term" value="P:mitotic G2 DNA damage checkpoint signaling"/>
    <property type="evidence" value="ECO:0007669"/>
    <property type="project" value="TreeGrafter"/>
</dbReference>
<proteinExistence type="predicted"/>
<evidence type="ECO:0000313" key="3">
    <source>
        <dbReference type="Proteomes" id="UP001237642"/>
    </source>
</evidence>
<dbReference type="GO" id="GO:0000723">
    <property type="term" value="P:telomere maintenance"/>
    <property type="evidence" value="ECO:0007669"/>
    <property type="project" value="TreeGrafter"/>
</dbReference>
<keyword evidence="3" id="KW-1185">Reference proteome</keyword>
<reference evidence="2" key="1">
    <citation type="submission" date="2023-02" db="EMBL/GenBank/DDBJ databases">
        <title>Genome of toxic invasive species Heracleum sosnowskyi carries increased number of genes despite the absence of recent whole-genome duplications.</title>
        <authorList>
            <person name="Schelkunov M."/>
            <person name="Shtratnikova V."/>
            <person name="Makarenko M."/>
            <person name="Klepikova A."/>
            <person name="Omelchenko D."/>
            <person name="Novikova G."/>
            <person name="Obukhova E."/>
            <person name="Bogdanov V."/>
            <person name="Penin A."/>
            <person name="Logacheva M."/>
        </authorList>
    </citation>
    <scope>NUCLEOTIDE SEQUENCE</scope>
    <source>
        <strain evidence="2">Hsosn_3</strain>
        <tissue evidence="2">Leaf</tissue>
    </source>
</reference>
<dbReference type="Gene3D" id="3.30.110.110">
    <property type="entry name" value="Mre11, capping domain"/>
    <property type="match status" value="1"/>
</dbReference>
<protein>
    <recommendedName>
        <fullName evidence="1">Mre11 DNA-binding domain-containing protein</fullName>
    </recommendedName>
</protein>
<dbReference type="GO" id="GO:0000014">
    <property type="term" value="F:single-stranded DNA endodeoxyribonuclease activity"/>
    <property type="evidence" value="ECO:0007669"/>
    <property type="project" value="TreeGrafter"/>
</dbReference>
<dbReference type="GO" id="GO:0000724">
    <property type="term" value="P:double-strand break repair via homologous recombination"/>
    <property type="evidence" value="ECO:0007669"/>
    <property type="project" value="TreeGrafter"/>
</dbReference>
<gene>
    <name evidence="2" type="ORF">POM88_001325</name>
</gene>
<sequence>MAATVASVCLVPLTFVLILFELTQIFNISSILNRLRPTKIPLNSVRPVEYAEVVLKDEVDIDPNDQNSILEHLDKVVRHLIDKSYQKAVNKSELKLPLVRLKVFLLHLERQNYDYSGFMTINPQRFGQKYVGKVANPQDILIFSKASNKGHNVECQC</sequence>
<dbReference type="GO" id="GO:0042138">
    <property type="term" value="P:meiotic DNA double-strand break formation"/>
    <property type="evidence" value="ECO:0007669"/>
    <property type="project" value="TreeGrafter"/>
</dbReference>
<dbReference type="InterPro" id="IPR038487">
    <property type="entry name" value="Mre11_capping_dom"/>
</dbReference>
<dbReference type="GO" id="GO:0030870">
    <property type="term" value="C:Mre11 complex"/>
    <property type="evidence" value="ECO:0007669"/>
    <property type="project" value="TreeGrafter"/>
</dbReference>
<organism evidence="2 3">
    <name type="scientific">Heracleum sosnowskyi</name>
    <dbReference type="NCBI Taxonomy" id="360622"/>
    <lineage>
        <taxon>Eukaryota</taxon>
        <taxon>Viridiplantae</taxon>
        <taxon>Streptophyta</taxon>
        <taxon>Embryophyta</taxon>
        <taxon>Tracheophyta</taxon>
        <taxon>Spermatophyta</taxon>
        <taxon>Magnoliopsida</taxon>
        <taxon>eudicotyledons</taxon>
        <taxon>Gunneridae</taxon>
        <taxon>Pentapetalae</taxon>
        <taxon>asterids</taxon>
        <taxon>campanulids</taxon>
        <taxon>Apiales</taxon>
        <taxon>Apiaceae</taxon>
        <taxon>Apioideae</taxon>
        <taxon>apioid superclade</taxon>
        <taxon>Tordylieae</taxon>
        <taxon>Tordyliinae</taxon>
        <taxon>Heracleum</taxon>
    </lineage>
</organism>
<reference evidence="2" key="2">
    <citation type="submission" date="2023-05" db="EMBL/GenBank/DDBJ databases">
        <authorList>
            <person name="Schelkunov M.I."/>
        </authorList>
    </citation>
    <scope>NUCLEOTIDE SEQUENCE</scope>
    <source>
        <strain evidence="2">Hsosn_3</strain>
        <tissue evidence="2">Leaf</tissue>
    </source>
</reference>
<dbReference type="GO" id="GO:0030145">
    <property type="term" value="F:manganese ion binding"/>
    <property type="evidence" value="ECO:0007669"/>
    <property type="project" value="InterPro"/>
</dbReference>
<dbReference type="Pfam" id="PF04152">
    <property type="entry name" value="Mre11_DNA_bind"/>
    <property type="match status" value="1"/>
</dbReference>
<accession>A0AAD8JBX2</accession>
<evidence type="ECO:0000313" key="2">
    <source>
        <dbReference type="EMBL" id="KAK1401720.1"/>
    </source>
</evidence>
<dbReference type="GO" id="GO:0097552">
    <property type="term" value="P:mitochondrial double-strand break repair via homologous recombination"/>
    <property type="evidence" value="ECO:0007669"/>
    <property type="project" value="TreeGrafter"/>
</dbReference>
<dbReference type="SMART" id="SM01347">
    <property type="entry name" value="Mre11_DNA_bind"/>
    <property type="match status" value="1"/>
</dbReference>
<name>A0AAD8JBX2_9APIA</name>
<evidence type="ECO:0000259" key="1">
    <source>
        <dbReference type="SMART" id="SM01347"/>
    </source>
</evidence>
<dbReference type="GO" id="GO:0035861">
    <property type="term" value="C:site of double-strand break"/>
    <property type="evidence" value="ECO:0007669"/>
    <property type="project" value="TreeGrafter"/>
</dbReference>
<dbReference type="PANTHER" id="PTHR10139:SF1">
    <property type="entry name" value="DOUBLE-STRAND BREAK REPAIR PROTEIN MRE11"/>
    <property type="match status" value="1"/>
</dbReference>
<comment type="caution">
    <text evidence="2">The sequence shown here is derived from an EMBL/GenBank/DDBJ whole genome shotgun (WGS) entry which is preliminary data.</text>
</comment>
<dbReference type="FunFam" id="3.30.110.110:FF:000002">
    <property type="entry name" value="Double-strand break repair protein"/>
    <property type="match status" value="1"/>
</dbReference>
<dbReference type="PANTHER" id="PTHR10139">
    <property type="entry name" value="DOUBLE-STRAND BREAK REPAIR PROTEIN MRE11"/>
    <property type="match status" value="1"/>
</dbReference>
<dbReference type="Proteomes" id="UP001237642">
    <property type="component" value="Unassembled WGS sequence"/>
</dbReference>
<feature type="domain" description="Mre11 DNA-binding" evidence="1">
    <location>
        <begin position="35"/>
        <end position="157"/>
    </location>
</feature>
<dbReference type="InterPro" id="IPR007281">
    <property type="entry name" value="Mre11_DNA-bd"/>
</dbReference>
<dbReference type="AlphaFoldDB" id="A0AAD8JBX2"/>